<dbReference type="OrthoDB" id="1150187at2"/>
<dbReference type="AlphaFoldDB" id="A0A1I1F118"/>
<keyword evidence="1" id="KW-0812">Transmembrane</keyword>
<dbReference type="InterPro" id="IPR012505">
    <property type="entry name" value="YbbR"/>
</dbReference>
<dbReference type="RefSeq" id="WP_092540472.1">
    <property type="nucleotide sequence ID" value="NZ_FOKV01000001.1"/>
</dbReference>
<feature type="transmembrane region" description="Helical" evidence="1">
    <location>
        <begin position="15"/>
        <end position="34"/>
    </location>
</feature>
<organism evidence="2 3">
    <name type="scientific">Zunongwangia mangrovi</name>
    <dbReference type="NCBI Taxonomy" id="1334022"/>
    <lineage>
        <taxon>Bacteria</taxon>
        <taxon>Pseudomonadati</taxon>
        <taxon>Bacteroidota</taxon>
        <taxon>Flavobacteriia</taxon>
        <taxon>Flavobacteriales</taxon>
        <taxon>Flavobacteriaceae</taxon>
        <taxon>Zunongwangia</taxon>
    </lineage>
</organism>
<keyword evidence="1" id="KW-0472">Membrane</keyword>
<name>A0A1I1F118_9FLAO</name>
<dbReference type="PANTHER" id="PTHR37804:SF1">
    <property type="entry name" value="CDAA REGULATORY PROTEIN CDAR"/>
    <property type="match status" value="1"/>
</dbReference>
<evidence type="ECO:0000256" key="1">
    <source>
        <dbReference type="SAM" id="Phobius"/>
    </source>
</evidence>
<protein>
    <submittedName>
        <fullName evidence="2">YbbR-like protein</fullName>
    </submittedName>
</protein>
<dbReference type="STRING" id="1334022.SAMN04487907_1011224"/>
<keyword evidence="3" id="KW-1185">Reference proteome</keyword>
<sequence length="318" mass="36357">MRSYGNIGGKKIKKANVQVFGFFLIFSAIIWVLVQLSKEYNRTVEIPLTYVNTPLDKSLQDTPKTLRFNLDAKGFLLIWKYRFFKPELTIDLSNTEEVGSQLVYDIQDNRNSIENQLNIDFDNANFLKDSLVIDFQPRKEKRVLISPKTSLNYDVGFSAVNQVELQPDSVTVSGPENIIDTLSSLSTTLISASNISKDIAGTVAIDTANLGMLNFYRNTVDYSQKVAKFTEGNVEIPVEVINLPRGTNLTIFPKKVMLYFQVNLKNYEFVKADQFKVVCDFNEIQEGVDYMLAQVSEKPRFVNNVRLNERKIQFIIKR</sequence>
<proteinExistence type="predicted"/>
<dbReference type="EMBL" id="FOKV01000001">
    <property type="protein sequence ID" value="SFB93014.1"/>
    <property type="molecule type" value="Genomic_DNA"/>
</dbReference>
<dbReference type="Gene3D" id="2.170.120.40">
    <property type="entry name" value="YbbR-like domain"/>
    <property type="match status" value="1"/>
</dbReference>
<evidence type="ECO:0000313" key="2">
    <source>
        <dbReference type="EMBL" id="SFB93014.1"/>
    </source>
</evidence>
<keyword evidence="1" id="KW-1133">Transmembrane helix</keyword>
<reference evidence="3" key="1">
    <citation type="submission" date="2016-10" db="EMBL/GenBank/DDBJ databases">
        <authorList>
            <person name="Varghese N."/>
            <person name="Submissions S."/>
        </authorList>
    </citation>
    <scope>NUCLEOTIDE SEQUENCE [LARGE SCALE GENOMIC DNA]</scope>
    <source>
        <strain evidence="3">DSM 24499</strain>
    </source>
</reference>
<dbReference type="PANTHER" id="PTHR37804">
    <property type="entry name" value="CDAA REGULATORY PROTEIN CDAR"/>
    <property type="match status" value="1"/>
</dbReference>
<dbReference type="Pfam" id="PF07949">
    <property type="entry name" value="YbbR"/>
    <property type="match status" value="1"/>
</dbReference>
<gene>
    <name evidence="2" type="ORF">SAMN04487907_1011224</name>
</gene>
<accession>A0A1I1F118</accession>
<dbReference type="InterPro" id="IPR053154">
    <property type="entry name" value="c-di-AMP_regulator"/>
</dbReference>
<dbReference type="Proteomes" id="UP000199438">
    <property type="component" value="Unassembled WGS sequence"/>
</dbReference>
<evidence type="ECO:0000313" key="3">
    <source>
        <dbReference type="Proteomes" id="UP000199438"/>
    </source>
</evidence>